<dbReference type="GO" id="GO:0045504">
    <property type="term" value="F:dynein heavy chain binding"/>
    <property type="evidence" value="ECO:0007669"/>
    <property type="project" value="TreeGrafter"/>
</dbReference>
<evidence type="ECO:0000256" key="5">
    <source>
        <dbReference type="PROSITE-ProRule" id="PRU00221"/>
    </source>
</evidence>
<dbReference type="AlphaFoldDB" id="A0A401SVY5"/>
<dbReference type="SUPFAM" id="SSF50978">
    <property type="entry name" value="WD40 repeat-like"/>
    <property type="match status" value="1"/>
</dbReference>
<proteinExistence type="predicted"/>
<dbReference type="GO" id="GO:0042073">
    <property type="term" value="P:intraciliary transport"/>
    <property type="evidence" value="ECO:0007669"/>
    <property type="project" value="TreeGrafter"/>
</dbReference>
<comment type="caution">
    <text evidence="6">The sequence shown here is derived from an EMBL/GenBank/DDBJ whole genome shotgun (WGS) entry which is preliminary data.</text>
</comment>
<evidence type="ECO:0000256" key="3">
    <source>
        <dbReference type="ARBA" id="ARBA00022574"/>
    </source>
</evidence>
<evidence type="ECO:0000256" key="4">
    <source>
        <dbReference type="ARBA" id="ARBA00022737"/>
    </source>
</evidence>
<keyword evidence="2" id="KW-0963">Cytoplasm</keyword>
<gene>
    <name evidence="6" type="ORF">chiPu_0013018</name>
</gene>
<dbReference type="OMA" id="SYVCAWN"/>
<dbReference type="OrthoDB" id="445052at2759"/>
<dbReference type="FunFam" id="2.130.10.10:FF:000283">
    <property type="entry name" value="WD repeat domain 34"/>
    <property type="match status" value="1"/>
</dbReference>
<accession>A0A401SVY5</accession>
<keyword evidence="4" id="KW-0677">Repeat</keyword>
<dbReference type="InterPro" id="IPR036322">
    <property type="entry name" value="WD40_repeat_dom_sf"/>
</dbReference>
<reference evidence="6 7" key="1">
    <citation type="journal article" date="2018" name="Nat. Ecol. Evol.">
        <title>Shark genomes provide insights into elasmobranch evolution and the origin of vertebrates.</title>
        <authorList>
            <person name="Hara Y"/>
            <person name="Yamaguchi K"/>
            <person name="Onimaru K"/>
            <person name="Kadota M"/>
            <person name="Koyanagi M"/>
            <person name="Keeley SD"/>
            <person name="Tatsumi K"/>
            <person name="Tanaka K"/>
            <person name="Motone F"/>
            <person name="Kageyama Y"/>
            <person name="Nozu R"/>
            <person name="Adachi N"/>
            <person name="Nishimura O"/>
            <person name="Nakagawa R"/>
            <person name="Tanegashima C"/>
            <person name="Kiyatake I"/>
            <person name="Matsumoto R"/>
            <person name="Murakumo K"/>
            <person name="Nishida K"/>
            <person name="Terakita A"/>
            <person name="Kuratani S"/>
            <person name="Sato K"/>
            <person name="Hyodo S Kuraku.S."/>
        </authorList>
    </citation>
    <scope>NUCLEOTIDE SEQUENCE [LARGE SCALE GENOMIC DNA]</scope>
</reference>
<protein>
    <submittedName>
        <fullName evidence="6">Uncharacterized protein</fullName>
    </submittedName>
</protein>
<evidence type="ECO:0000313" key="6">
    <source>
        <dbReference type="EMBL" id="GCC34543.1"/>
    </source>
</evidence>
<dbReference type="InterPro" id="IPR050687">
    <property type="entry name" value="Dynein_IC"/>
</dbReference>
<dbReference type="PANTHER" id="PTHR12442">
    <property type="entry name" value="DYNEIN INTERMEDIATE CHAIN"/>
    <property type="match status" value="1"/>
</dbReference>
<dbReference type="Gene3D" id="2.130.10.10">
    <property type="entry name" value="YVTN repeat-like/Quinoprotein amine dehydrogenase"/>
    <property type="match status" value="2"/>
</dbReference>
<dbReference type="Proteomes" id="UP000287033">
    <property type="component" value="Unassembled WGS sequence"/>
</dbReference>
<evidence type="ECO:0000256" key="2">
    <source>
        <dbReference type="ARBA" id="ARBA00022490"/>
    </source>
</evidence>
<dbReference type="EMBL" id="BEZZ01000608">
    <property type="protein sequence ID" value="GCC34543.1"/>
    <property type="molecule type" value="Genomic_DNA"/>
</dbReference>
<organism evidence="6 7">
    <name type="scientific">Chiloscyllium punctatum</name>
    <name type="common">Brownbanded bambooshark</name>
    <name type="synonym">Hemiscyllium punctatum</name>
    <dbReference type="NCBI Taxonomy" id="137246"/>
    <lineage>
        <taxon>Eukaryota</taxon>
        <taxon>Metazoa</taxon>
        <taxon>Chordata</taxon>
        <taxon>Craniata</taxon>
        <taxon>Vertebrata</taxon>
        <taxon>Chondrichthyes</taxon>
        <taxon>Elasmobranchii</taxon>
        <taxon>Galeomorphii</taxon>
        <taxon>Galeoidea</taxon>
        <taxon>Orectolobiformes</taxon>
        <taxon>Hemiscylliidae</taxon>
        <taxon>Chiloscyllium</taxon>
    </lineage>
</organism>
<dbReference type="PROSITE" id="PS50082">
    <property type="entry name" value="WD_REPEATS_2"/>
    <property type="match status" value="1"/>
</dbReference>
<dbReference type="InterPro" id="IPR001680">
    <property type="entry name" value="WD40_rpt"/>
</dbReference>
<dbReference type="Pfam" id="PF00400">
    <property type="entry name" value="WD40"/>
    <property type="match status" value="3"/>
</dbReference>
<evidence type="ECO:0000313" key="7">
    <source>
        <dbReference type="Proteomes" id="UP000287033"/>
    </source>
</evidence>
<keyword evidence="7" id="KW-1185">Reference proteome</keyword>
<dbReference type="PANTHER" id="PTHR12442:SF26">
    <property type="entry name" value="CYTOPLASMIC DYNEIN 2 INTERMEDIATE CHAIN 2"/>
    <property type="match status" value="1"/>
</dbReference>
<dbReference type="GO" id="GO:0097014">
    <property type="term" value="C:ciliary plasm"/>
    <property type="evidence" value="ECO:0007669"/>
    <property type="project" value="TreeGrafter"/>
</dbReference>
<dbReference type="SMART" id="SM00320">
    <property type="entry name" value="WD40"/>
    <property type="match status" value="5"/>
</dbReference>
<evidence type="ECO:0000256" key="1">
    <source>
        <dbReference type="ARBA" id="ARBA00004496"/>
    </source>
</evidence>
<dbReference type="STRING" id="137246.A0A401SVY5"/>
<feature type="repeat" description="WD" evidence="5">
    <location>
        <begin position="443"/>
        <end position="478"/>
    </location>
</feature>
<dbReference type="FunFam" id="2.130.10.10:FF:001469">
    <property type="entry name" value="WD repeat domain 34"/>
    <property type="match status" value="1"/>
</dbReference>
<keyword evidence="3 5" id="KW-0853">WD repeat</keyword>
<dbReference type="GO" id="GO:0045503">
    <property type="term" value="F:dynein light chain binding"/>
    <property type="evidence" value="ECO:0007669"/>
    <property type="project" value="TreeGrafter"/>
</dbReference>
<comment type="subcellular location">
    <subcellularLocation>
        <location evidence="1">Cytoplasm</location>
    </subcellularLocation>
</comment>
<dbReference type="GO" id="GO:0005868">
    <property type="term" value="C:cytoplasmic dynein complex"/>
    <property type="evidence" value="ECO:0007669"/>
    <property type="project" value="TreeGrafter"/>
</dbReference>
<name>A0A401SVY5_CHIPU</name>
<sequence length="501" mass="55452">MFTDEVQEAVSVDSRWRKVPELRDAVCQTTAVRRCEASVQSRRSARNGTQTDPVECRELPAFNGSTEPSIDSPRLARFLRQVEPMVSKELIKNIKSHAFDGFEVHWIDHPLTVSCLHTLYYPEAQKRKLHVTGVSWNVTGSVIACAYGRLEDGDWSTEKSYVCSWNLDRRGLNPGRPNTVIDVSSAVMCLAFHPVEPCLIAGGLYNGEVLVWNSSKTDDPLIARSGMSEDTHREPVYQVHWIQSLSRSNRINVLSASTDGKILIWQMDGRGRLVLQDGFALIVQQMPRNLKLHKAREDSLFGVTSLSFSHLDKTVFIAGVEGGYVLKCSTEVLTRATLSSGTVPLKAPAQFTFSPHCGPVHAVDCSPFHRNLFLTAGTDGHVHLYSMLQAEPILSLQLCQSYLFSVSWSFVRPLVFAAATGEGTVLIFDLGHNSLCPAVSIEQTTERKPVYCLAFNPKQPELLAAGNAEGSVKIWQLSAELTKEGPREISLLEQLATEAAE</sequence>
<dbReference type="InterPro" id="IPR015943">
    <property type="entry name" value="WD40/YVTN_repeat-like_dom_sf"/>
</dbReference>